<dbReference type="EMBL" id="AGYV01000003">
    <property type="protein sequence ID" value="ENY87228.1"/>
    <property type="molecule type" value="Genomic_DNA"/>
</dbReference>
<dbReference type="HOGENOM" id="CLU_3388815_0_0_9"/>
<sequence length="32" mass="3607">MKELVVGNPIYDKELKVLGLITALPYGENNKF</sequence>
<keyword evidence="2" id="KW-1185">Reference proteome</keyword>
<dbReference type="Proteomes" id="UP000013051">
    <property type="component" value="Unassembled WGS sequence"/>
</dbReference>
<protein>
    <submittedName>
        <fullName evidence="1">Uncharacterized protein</fullName>
    </submittedName>
</protein>
<evidence type="ECO:0000313" key="1">
    <source>
        <dbReference type="EMBL" id="ENY87228.1"/>
    </source>
</evidence>
<name>N9WUG3_CLOIN</name>
<gene>
    <name evidence="1" type="ORF">HMPREF1094_02123</name>
</gene>
<evidence type="ECO:0000313" key="2">
    <source>
        <dbReference type="Proteomes" id="UP000013051"/>
    </source>
</evidence>
<organism evidence="1 2">
    <name type="scientific">[Clostridium] innocuum 2959</name>
    <dbReference type="NCBI Taxonomy" id="999413"/>
    <lineage>
        <taxon>Bacteria</taxon>
        <taxon>Bacillati</taxon>
        <taxon>Bacillota</taxon>
        <taxon>Clostridia</taxon>
        <taxon>Eubacteriales</taxon>
        <taxon>Clostridiaceae</taxon>
        <taxon>Clostridium</taxon>
    </lineage>
</organism>
<proteinExistence type="predicted"/>
<accession>N9WUG3</accession>
<comment type="caution">
    <text evidence="1">The sequence shown here is derived from an EMBL/GenBank/DDBJ whole genome shotgun (WGS) entry which is preliminary data.</text>
</comment>
<dbReference type="AlphaFoldDB" id="N9WUG3"/>
<reference evidence="1 2" key="1">
    <citation type="submission" date="2013-01" db="EMBL/GenBank/DDBJ databases">
        <title>The Genome Sequence of Clostridium innocuum 2959.</title>
        <authorList>
            <consortium name="The Broad Institute Genome Sequencing Platform"/>
            <person name="Earl A."/>
            <person name="Ward D."/>
            <person name="Feldgarden M."/>
            <person name="Gevers D."/>
            <person name="Courvalin P."/>
            <person name="Lambert T."/>
            <person name="Walker B."/>
            <person name="Young S.K."/>
            <person name="Zeng Q."/>
            <person name="Gargeya S."/>
            <person name="Fitzgerald M."/>
            <person name="Haas B."/>
            <person name="Abouelleil A."/>
            <person name="Alvarado L."/>
            <person name="Arachchi H.M."/>
            <person name="Berlin A.M."/>
            <person name="Chapman S.B."/>
            <person name="Dewar J."/>
            <person name="Goldberg J."/>
            <person name="Griggs A."/>
            <person name="Gujja S."/>
            <person name="Hansen M."/>
            <person name="Howarth C."/>
            <person name="Imamovic A."/>
            <person name="Larimer J."/>
            <person name="McCowan C."/>
            <person name="Murphy C."/>
            <person name="Neiman D."/>
            <person name="Pearson M."/>
            <person name="Priest M."/>
            <person name="Roberts A."/>
            <person name="Saif S."/>
            <person name="Shea T."/>
            <person name="Sisk P."/>
            <person name="Sykes S."/>
            <person name="Wortman J."/>
            <person name="Nusbaum C."/>
            <person name="Birren B."/>
        </authorList>
    </citation>
    <scope>NUCLEOTIDE SEQUENCE [LARGE SCALE GENOMIC DNA]</scope>
    <source>
        <strain evidence="1 2">2959</strain>
    </source>
</reference>